<name>A0A0F3MDD9_ORITS</name>
<proteinExistence type="predicted"/>
<dbReference type="PATRIC" id="fig|1359184.3.peg.2952"/>
<dbReference type="Proteomes" id="UP000033769">
    <property type="component" value="Unassembled WGS sequence"/>
</dbReference>
<gene>
    <name evidence="1" type="ORF">OTSGILL_0673</name>
</gene>
<dbReference type="SUPFAM" id="SSF52172">
    <property type="entry name" value="CheY-like"/>
    <property type="match status" value="1"/>
</dbReference>
<protein>
    <submittedName>
        <fullName evidence="1">Nitrogen assimilation regulatory NtrX domain protein</fullName>
    </submittedName>
</protein>
<accession>A0A0F3MDD9</accession>
<dbReference type="InterPro" id="IPR011006">
    <property type="entry name" value="CheY-like_superfamily"/>
</dbReference>
<organism evidence="1 2">
    <name type="scientific">Orientia tsutsugamushi str. Gilliam</name>
    <dbReference type="NCBI Taxonomy" id="1359184"/>
    <lineage>
        <taxon>Bacteria</taxon>
        <taxon>Pseudomonadati</taxon>
        <taxon>Pseudomonadota</taxon>
        <taxon>Alphaproteobacteria</taxon>
        <taxon>Rickettsiales</taxon>
        <taxon>Rickettsiaceae</taxon>
        <taxon>Rickettsieae</taxon>
        <taxon>Orientia</taxon>
    </lineage>
</organism>
<evidence type="ECO:0000313" key="2">
    <source>
        <dbReference type="Proteomes" id="UP000033769"/>
    </source>
</evidence>
<dbReference type="AlphaFoldDB" id="A0A0F3MDD9"/>
<sequence>MGAYDYVEKPFTADKIVTVLKRACETARLKKKNIDLKTKVIDRSEIIGQSPAINKLKSRNRENFANFWQSNDYWKYWVRKGASSATHSSSFKICIRTICYLLSNSSY</sequence>
<comment type="caution">
    <text evidence="1">The sequence shown here is derived from an EMBL/GenBank/DDBJ whole genome shotgun (WGS) entry which is preliminary data.</text>
</comment>
<reference evidence="1 2" key="1">
    <citation type="submission" date="2015-02" db="EMBL/GenBank/DDBJ databases">
        <title>Genome Sequencing of Rickettsiales.</title>
        <authorList>
            <person name="Daugherty S.C."/>
            <person name="Su Q."/>
            <person name="Abolude K."/>
            <person name="Beier-Sexton M."/>
            <person name="Carlyon J.A."/>
            <person name="Carter R."/>
            <person name="Day N.P."/>
            <person name="Dumler S.J."/>
            <person name="Dyachenko V."/>
            <person name="Godinez A."/>
            <person name="Kurtti T.J."/>
            <person name="Lichay M."/>
            <person name="Mullins K.E."/>
            <person name="Ott S."/>
            <person name="Pappas-Brown V."/>
            <person name="Paris D.H."/>
            <person name="Patel P."/>
            <person name="Richards A.L."/>
            <person name="Sadzewicz L."/>
            <person name="Sears K."/>
            <person name="Seidman D."/>
            <person name="Sengamalay N."/>
            <person name="Stenos J."/>
            <person name="Tallon L.J."/>
            <person name="Vincent G."/>
            <person name="Fraser C.M."/>
            <person name="Munderloh U."/>
            <person name="Dunning-Hotopp J.C."/>
        </authorList>
    </citation>
    <scope>NUCLEOTIDE SEQUENCE [LARGE SCALE GENOMIC DNA]</scope>
    <source>
        <strain evidence="1 2">Gilliam</strain>
    </source>
</reference>
<dbReference type="EMBL" id="LANO01000007">
    <property type="protein sequence ID" value="KJV53512.1"/>
    <property type="molecule type" value="Genomic_DNA"/>
</dbReference>
<evidence type="ECO:0000313" key="1">
    <source>
        <dbReference type="EMBL" id="KJV53512.1"/>
    </source>
</evidence>